<dbReference type="Gene3D" id="2.170.270.10">
    <property type="entry name" value="SET domain"/>
    <property type="match status" value="1"/>
</dbReference>
<dbReference type="InterPro" id="IPR003616">
    <property type="entry name" value="Post-SET_dom"/>
</dbReference>
<dbReference type="InterPro" id="IPR046341">
    <property type="entry name" value="SET_dom_sf"/>
</dbReference>
<dbReference type="GO" id="GO:0032259">
    <property type="term" value="P:methylation"/>
    <property type="evidence" value="ECO:0007669"/>
    <property type="project" value="UniProtKB-KW"/>
</dbReference>
<dbReference type="PANTHER" id="PTHR46223:SF3">
    <property type="entry name" value="HISTONE-LYSINE N-METHYLTRANSFERASE SET-23"/>
    <property type="match status" value="1"/>
</dbReference>
<dbReference type="InterPro" id="IPR001214">
    <property type="entry name" value="SET_dom"/>
</dbReference>
<evidence type="ECO:0000256" key="1">
    <source>
        <dbReference type="ARBA" id="ARBA00004286"/>
    </source>
</evidence>
<dbReference type="PROSITE" id="PS50280">
    <property type="entry name" value="SET"/>
    <property type="match status" value="1"/>
</dbReference>
<dbReference type="InterPro" id="IPR007728">
    <property type="entry name" value="Pre-SET_dom"/>
</dbReference>
<accession>A0A0X3PZE2</accession>
<dbReference type="PROSITE" id="PS50867">
    <property type="entry name" value="PRE_SET"/>
    <property type="match status" value="1"/>
</dbReference>
<keyword evidence="3 11" id="KW-0489">Methyltransferase</keyword>
<keyword evidence="7" id="KW-0862">Zinc</keyword>
<evidence type="ECO:0000256" key="7">
    <source>
        <dbReference type="ARBA" id="ARBA00022833"/>
    </source>
</evidence>
<keyword evidence="4 11" id="KW-0808">Transferase</keyword>
<gene>
    <name evidence="11" type="primary">SETMR</name>
    <name evidence="11" type="ORF">TR143622</name>
</gene>
<dbReference type="AlphaFoldDB" id="A0A0X3PZE2"/>
<dbReference type="PROSITE" id="PS50868">
    <property type="entry name" value="POST_SET"/>
    <property type="match status" value="1"/>
</dbReference>
<evidence type="ECO:0000256" key="2">
    <source>
        <dbReference type="ARBA" id="ARBA00022454"/>
    </source>
</evidence>
<comment type="subcellular location">
    <subcellularLocation>
        <location evidence="1">Chromosome</location>
    </subcellularLocation>
</comment>
<organism evidence="11">
    <name type="scientific">Schistocephalus solidus</name>
    <name type="common">Tapeworm</name>
    <dbReference type="NCBI Taxonomy" id="70667"/>
    <lineage>
        <taxon>Eukaryota</taxon>
        <taxon>Metazoa</taxon>
        <taxon>Spiralia</taxon>
        <taxon>Lophotrochozoa</taxon>
        <taxon>Platyhelminthes</taxon>
        <taxon>Cestoda</taxon>
        <taxon>Eucestoda</taxon>
        <taxon>Diphyllobothriidea</taxon>
        <taxon>Diphyllobothriidae</taxon>
        <taxon>Schistocephalus</taxon>
    </lineage>
</organism>
<evidence type="ECO:0000259" key="9">
    <source>
        <dbReference type="PROSITE" id="PS50867"/>
    </source>
</evidence>
<dbReference type="SUPFAM" id="SSF82199">
    <property type="entry name" value="SET domain"/>
    <property type="match status" value="1"/>
</dbReference>
<dbReference type="Pfam" id="PF00856">
    <property type="entry name" value="SET"/>
    <property type="match status" value="1"/>
</dbReference>
<dbReference type="InterPro" id="IPR050973">
    <property type="entry name" value="H3K9_Histone-Lys_N-MTase"/>
</dbReference>
<dbReference type="GO" id="GO:0008270">
    <property type="term" value="F:zinc ion binding"/>
    <property type="evidence" value="ECO:0007669"/>
    <property type="project" value="InterPro"/>
</dbReference>
<dbReference type="GO" id="GO:0042054">
    <property type="term" value="F:histone methyltransferase activity"/>
    <property type="evidence" value="ECO:0007669"/>
    <property type="project" value="InterPro"/>
</dbReference>
<evidence type="ECO:0000259" key="10">
    <source>
        <dbReference type="PROSITE" id="PS50868"/>
    </source>
</evidence>
<name>A0A0X3PZE2_SCHSO</name>
<evidence type="ECO:0000256" key="5">
    <source>
        <dbReference type="ARBA" id="ARBA00022691"/>
    </source>
</evidence>
<sequence length="271" mass="29686">MSIKTSKTVSFDGGEDDSLDMFFNDRLPSKLIFSQLSGCQCTGLVCNPDQCDCLKRCNGSVFDGSGRLSCLLNYKDSRQLQPVFECNTCCACPPTCSNRLVQHLIGRFPALKIVSTGNFDKGLGVICQKDLSPGQFVCVYIGEYIPPVDADRVSRDQILSLGHTYVLCVREFAGQSRLVSETVVDGAAEAFRPHLPISSYINHSCQPNMTVVPVRVDSLLPFLAFFANQKITAGVELTYDYGEYSASPDCLSKKPCQCGELMCRGFLSCAE</sequence>
<dbReference type="EMBL" id="GEEE01012275">
    <property type="protein sequence ID" value="JAP50950.1"/>
    <property type="molecule type" value="Transcribed_RNA"/>
</dbReference>
<evidence type="ECO:0000313" key="11">
    <source>
        <dbReference type="EMBL" id="JAP57283.1"/>
    </source>
</evidence>
<dbReference type="PANTHER" id="PTHR46223">
    <property type="entry name" value="HISTONE-LYSINE N-METHYLTRANSFERASE SUV39H"/>
    <property type="match status" value="1"/>
</dbReference>
<keyword evidence="5" id="KW-0949">S-adenosyl-L-methionine</keyword>
<keyword evidence="6" id="KW-0479">Metal-binding</keyword>
<feature type="domain" description="Post-SET" evidence="10">
    <location>
        <begin position="252"/>
        <end position="268"/>
    </location>
</feature>
<proteinExistence type="predicted"/>
<reference evidence="11" key="1">
    <citation type="submission" date="2016-01" db="EMBL/GenBank/DDBJ databases">
        <title>Reference transcriptome for the parasite Schistocephalus solidus: insights into the molecular evolution of parasitism.</title>
        <authorList>
            <person name="Hebert F.O."/>
            <person name="Grambauer S."/>
            <person name="Barber I."/>
            <person name="Landry C.R."/>
            <person name="Aubin-Horth N."/>
        </authorList>
    </citation>
    <scope>NUCLEOTIDE SEQUENCE</scope>
</reference>
<evidence type="ECO:0000256" key="4">
    <source>
        <dbReference type="ARBA" id="ARBA00022679"/>
    </source>
</evidence>
<dbReference type="EMBL" id="GEEE01005942">
    <property type="protein sequence ID" value="JAP57283.1"/>
    <property type="molecule type" value="Transcribed_RNA"/>
</dbReference>
<keyword evidence="2" id="KW-0158">Chromosome</keyword>
<evidence type="ECO:0000256" key="3">
    <source>
        <dbReference type="ARBA" id="ARBA00022603"/>
    </source>
</evidence>
<feature type="domain" description="Pre-SET" evidence="9">
    <location>
        <begin position="37"/>
        <end position="104"/>
    </location>
</feature>
<evidence type="ECO:0000259" key="8">
    <source>
        <dbReference type="PROSITE" id="PS50280"/>
    </source>
</evidence>
<dbReference type="SMART" id="SM00317">
    <property type="entry name" value="SET"/>
    <property type="match status" value="1"/>
</dbReference>
<evidence type="ECO:0000256" key="6">
    <source>
        <dbReference type="ARBA" id="ARBA00022723"/>
    </source>
</evidence>
<feature type="domain" description="SET" evidence="8">
    <location>
        <begin position="109"/>
        <end position="242"/>
    </location>
</feature>
<protein>
    <submittedName>
        <fullName evidence="11">Histone-lysine N-methyltransferase SETMAR</fullName>
    </submittedName>
</protein>
<dbReference type="GO" id="GO:0005694">
    <property type="term" value="C:chromosome"/>
    <property type="evidence" value="ECO:0007669"/>
    <property type="project" value="UniProtKB-SubCell"/>
</dbReference>
<dbReference type="GO" id="GO:0005634">
    <property type="term" value="C:nucleus"/>
    <property type="evidence" value="ECO:0007669"/>
    <property type="project" value="InterPro"/>
</dbReference>